<accession>A0ABW0GQ86</accession>
<keyword evidence="1" id="KW-1133">Transmembrane helix</keyword>
<keyword evidence="3" id="KW-1185">Reference proteome</keyword>
<protein>
    <submittedName>
        <fullName evidence="2">Uncharacterized protein</fullName>
    </submittedName>
</protein>
<organism evidence="2 3">
    <name type="scientific">Aquipuribacter nitratireducens</name>
    <dbReference type="NCBI Taxonomy" id="650104"/>
    <lineage>
        <taxon>Bacteria</taxon>
        <taxon>Bacillati</taxon>
        <taxon>Actinomycetota</taxon>
        <taxon>Actinomycetes</taxon>
        <taxon>Micrococcales</taxon>
        <taxon>Intrasporangiaceae</taxon>
        <taxon>Aquipuribacter</taxon>
    </lineage>
</organism>
<keyword evidence="1" id="KW-0472">Membrane</keyword>
<keyword evidence="1" id="KW-0812">Transmembrane</keyword>
<proteinExistence type="predicted"/>
<sequence>MGHAKRALGRWGHALTVAPTWVALRAVIAAGIFVVCLLLLVTVVGNLAQLAIYGQDEARVVSCAGDTCTVDRAGTEATVTVMSRPLPPPGQMSNVALGPDGEPRRLIALADYLAVPLLLFFLLVAIAMVREALHWESGAEEAGPLAQAPQ</sequence>
<dbReference type="EMBL" id="JBHSLD010000014">
    <property type="protein sequence ID" value="MFC5382167.1"/>
    <property type="molecule type" value="Genomic_DNA"/>
</dbReference>
<feature type="transmembrane region" description="Helical" evidence="1">
    <location>
        <begin position="21"/>
        <end position="44"/>
    </location>
</feature>
<name>A0ABW0GQ86_9MICO</name>
<evidence type="ECO:0000313" key="3">
    <source>
        <dbReference type="Proteomes" id="UP001596122"/>
    </source>
</evidence>
<comment type="caution">
    <text evidence="2">The sequence shown here is derived from an EMBL/GenBank/DDBJ whole genome shotgun (WGS) entry which is preliminary data.</text>
</comment>
<dbReference type="Proteomes" id="UP001596122">
    <property type="component" value="Unassembled WGS sequence"/>
</dbReference>
<evidence type="ECO:0000313" key="2">
    <source>
        <dbReference type="EMBL" id="MFC5382167.1"/>
    </source>
</evidence>
<feature type="transmembrane region" description="Helical" evidence="1">
    <location>
        <begin position="106"/>
        <end position="129"/>
    </location>
</feature>
<gene>
    <name evidence="2" type="ORF">ACFPJ6_15465</name>
</gene>
<reference evidence="3" key="1">
    <citation type="journal article" date="2019" name="Int. J. Syst. Evol. Microbiol.">
        <title>The Global Catalogue of Microorganisms (GCM) 10K type strain sequencing project: providing services to taxonomists for standard genome sequencing and annotation.</title>
        <authorList>
            <consortium name="The Broad Institute Genomics Platform"/>
            <consortium name="The Broad Institute Genome Sequencing Center for Infectious Disease"/>
            <person name="Wu L."/>
            <person name="Ma J."/>
        </authorList>
    </citation>
    <scope>NUCLEOTIDE SEQUENCE [LARGE SCALE GENOMIC DNA]</scope>
    <source>
        <strain evidence="3">CCUG 43114</strain>
    </source>
</reference>
<dbReference type="RefSeq" id="WP_340269687.1">
    <property type="nucleotide sequence ID" value="NZ_JBBEOG010000005.1"/>
</dbReference>
<evidence type="ECO:0000256" key="1">
    <source>
        <dbReference type="SAM" id="Phobius"/>
    </source>
</evidence>